<feature type="signal peptide" evidence="5">
    <location>
        <begin position="1"/>
        <end position="31"/>
    </location>
</feature>
<name>A0A5A7RBI1_STRAF</name>
<evidence type="ECO:0000313" key="8">
    <source>
        <dbReference type="Proteomes" id="UP000325081"/>
    </source>
</evidence>
<dbReference type="SUPFAM" id="SSF101447">
    <property type="entry name" value="Formin homology 2 domain (FH2 domain)"/>
    <property type="match status" value="1"/>
</dbReference>
<feature type="region of interest" description="Disordered" evidence="3">
    <location>
        <begin position="167"/>
        <end position="209"/>
    </location>
</feature>
<dbReference type="EMBL" id="BKCP01011625">
    <property type="protein sequence ID" value="GER54862.1"/>
    <property type="molecule type" value="Genomic_DNA"/>
</dbReference>
<keyword evidence="4" id="KW-1133">Transmembrane helix</keyword>
<evidence type="ECO:0000313" key="7">
    <source>
        <dbReference type="EMBL" id="GER54862.1"/>
    </source>
</evidence>
<keyword evidence="8" id="KW-1185">Reference proteome</keyword>
<dbReference type="AlphaFoldDB" id="A0A5A7RBI1"/>
<feature type="chain" id="PRO_5022825745" description="Formin-like protein" evidence="5">
    <location>
        <begin position="32"/>
        <end position="764"/>
    </location>
</feature>
<dbReference type="OrthoDB" id="1668162at2759"/>
<protein>
    <recommendedName>
        <fullName evidence="2">Formin-like protein</fullName>
    </recommendedName>
</protein>
<accession>A0A5A7RBI1</accession>
<sequence length="764" mass="83999">MGCAQNSDTTITKFLPILLLIFLINLSKSSSQSPSSPQNIQTFYPFSPPPPPILPPNPPTDRTPTAANPPPPPRRSSSRAAVGRAIGATAATTIVLSGLLFFLLLRRSRRKRSPEEVVVTDPINAFTTRFNGNIKGLIVDENGLDVLYWRNMEEGGENFTKKYYNGEAEEEEEQEKRIVSGRERKYSNNKPPKQEVPLLRGKSSTSQSPMWDQVMTKQANNISFNAIEKQGSIQLTKPETAVEKTPPPPPPPPPPMPPQTAAPPPLPPALPNKIPMAPPNKRSSSTGHKNEQVKLKPLHWDKVNPNAVDHSMVWDKIDKGSFKFDGDLMEALFGYVATNRKSPQRDDRSSPSPSSPAKSGPPPQIFILDNRKSQNTSIVLKSLGVTRKEIIDALINGRGLNPDTIEKLAKIAPSDEEASQITAFSGDPTRLADAESFLYHLLKSVPSAFARFNAMLFRSNHESEINSVKESLKSIELACNELRSRGLFLKLLEAVLKAGNRLNAGTSRGNAQAFNLTALRKLSDVKSSDGKTTLLEFVVQEVVRAEGKRCVLNKSRGGSSKTSSQRSDFSGSQSPEQSKDDREREYMMLGLPVIGGLSAEFSNVKRAAALDYDFLAKSMAALSEKVNSVRELVSRCGDGGGFVREMKGFLDTAELEVKVMREEEIRVMEVVRKTTDYYQAGGLEEKGGDGKLQLFVIVRDFLGMVDRVCVEIARNVQRRKLPASYAAGESSSPGSPRVFRFPKLPANFMSDNSKSSSDNDSEVK</sequence>
<dbReference type="PROSITE" id="PS51444">
    <property type="entry name" value="FH2"/>
    <property type="match status" value="1"/>
</dbReference>
<feature type="region of interest" description="Disordered" evidence="3">
    <location>
        <begin position="239"/>
        <end position="302"/>
    </location>
</feature>
<evidence type="ECO:0000256" key="5">
    <source>
        <dbReference type="SAM" id="SignalP"/>
    </source>
</evidence>
<dbReference type="GO" id="GO:0045010">
    <property type="term" value="P:actin nucleation"/>
    <property type="evidence" value="ECO:0007669"/>
    <property type="project" value="InterPro"/>
</dbReference>
<keyword evidence="4" id="KW-0472">Membrane</keyword>
<dbReference type="InterPro" id="IPR015425">
    <property type="entry name" value="FH2_Formin"/>
</dbReference>
<evidence type="ECO:0000256" key="4">
    <source>
        <dbReference type="SAM" id="Phobius"/>
    </source>
</evidence>
<feature type="region of interest" description="Disordered" evidence="3">
    <location>
        <begin position="723"/>
        <end position="764"/>
    </location>
</feature>
<feature type="domain" description="FH2" evidence="6">
    <location>
        <begin position="285"/>
        <end position="731"/>
    </location>
</feature>
<organism evidence="7 8">
    <name type="scientific">Striga asiatica</name>
    <name type="common">Asiatic witchweed</name>
    <name type="synonym">Buchnera asiatica</name>
    <dbReference type="NCBI Taxonomy" id="4170"/>
    <lineage>
        <taxon>Eukaryota</taxon>
        <taxon>Viridiplantae</taxon>
        <taxon>Streptophyta</taxon>
        <taxon>Embryophyta</taxon>
        <taxon>Tracheophyta</taxon>
        <taxon>Spermatophyta</taxon>
        <taxon>Magnoliopsida</taxon>
        <taxon>eudicotyledons</taxon>
        <taxon>Gunneridae</taxon>
        <taxon>Pentapetalae</taxon>
        <taxon>asterids</taxon>
        <taxon>lamiids</taxon>
        <taxon>Lamiales</taxon>
        <taxon>Orobanchaceae</taxon>
        <taxon>Buchnereae</taxon>
        <taxon>Striga</taxon>
    </lineage>
</organism>
<dbReference type="Gene3D" id="1.20.58.2220">
    <property type="entry name" value="Formin, FH2 domain"/>
    <property type="match status" value="1"/>
</dbReference>
<evidence type="ECO:0000256" key="3">
    <source>
        <dbReference type="SAM" id="MobiDB-lite"/>
    </source>
</evidence>
<feature type="compositionally biased region" description="Low complexity" evidence="3">
    <location>
        <begin position="563"/>
        <end position="574"/>
    </location>
</feature>
<dbReference type="InterPro" id="IPR042201">
    <property type="entry name" value="FH2_Formin_sf"/>
</dbReference>
<evidence type="ECO:0000259" key="6">
    <source>
        <dbReference type="PROSITE" id="PS51444"/>
    </source>
</evidence>
<dbReference type="PANTHER" id="PTHR23213">
    <property type="entry name" value="FORMIN-RELATED"/>
    <property type="match status" value="1"/>
</dbReference>
<feature type="compositionally biased region" description="Pro residues" evidence="3">
    <location>
        <begin position="245"/>
        <end position="270"/>
    </location>
</feature>
<feature type="region of interest" description="Disordered" evidence="3">
    <location>
        <begin position="553"/>
        <end position="581"/>
    </location>
</feature>
<proteinExistence type="inferred from homology"/>
<dbReference type="Proteomes" id="UP000325081">
    <property type="component" value="Unassembled WGS sequence"/>
</dbReference>
<dbReference type="InterPro" id="IPR027643">
    <property type="entry name" value="Formin-like_plant"/>
</dbReference>
<dbReference type="Pfam" id="PF02181">
    <property type="entry name" value="FH2"/>
    <property type="match status" value="1"/>
</dbReference>
<feature type="region of interest" description="Disordered" evidence="3">
    <location>
        <begin position="31"/>
        <end position="82"/>
    </location>
</feature>
<feature type="region of interest" description="Disordered" evidence="3">
    <location>
        <begin position="339"/>
        <end position="368"/>
    </location>
</feature>
<keyword evidence="5" id="KW-0732">Signal</keyword>
<dbReference type="PANTHER" id="PTHR23213:SF354">
    <property type="entry name" value="FORMIN-LIKE PROTEIN 4"/>
    <property type="match status" value="1"/>
</dbReference>
<evidence type="ECO:0000256" key="1">
    <source>
        <dbReference type="ARBA" id="ARBA00025793"/>
    </source>
</evidence>
<gene>
    <name evidence="7" type="ORF">STAS_32486</name>
</gene>
<comment type="caution">
    <text evidence="7">The sequence shown here is derived from an EMBL/GenBank/DDBJ whole genome shotgun (WGS) entry which is preliminary data.</text>
</comment>
<dbReference type="SMART" id="SM00498">
    <property type="entry name" value="FH2"/>
    <property type="match status" value="1"/>
</dbReference>
<comment type="similarity">
    <text evidence="1">Belongs to the formin-like family. Class-I subfamily.</text>
</comment>
<dbReference type="GO" id="GO:0051015">
    <property type="term" value="F:actin filament binding"/>
    <property type="evidence" value="ECO:0007669"/>
    <property type="project" value="InterPro"/>
</dbReference>
<feature type="compositionally biased region" description="Pro residues" evidence="3">
    <location>
        <begin position="46"/>
        <end position="74"/>
    </location>
</feature>
<feature type="compositionally biased region" description="Basic and acidic residues" evidence="3">
    <location>
        <begin position="174"/>
        <end position="186"/>
    </location>
</feature>
<reference evidence="8" key="1">
    <citation type="journal article" date="2019" name="Curr. Biol.">
        <title>Genome Sequence of Striga asiatica Provides Insight into the Evolution of Plant Parasitism.</title>
        <authorList>
            <person name="Yoshida S."/>
            <person name="Kim S."/>
            <person name="Wafula E.K."/>
            <person name="Tanskanen J."/>
            <person name="Kim Y.M."/>
            <person name="Honaas L."/>
            <person name="Yang Z."/>
            <person name="Spallek T."/>
            <person name="Conn C.E."/>
            <person name="Ichihashi Y."/>
            <person name="Cheong K."/>
            <person name="Cui S."/>
            <person name="Der J.P."/>
            <person name="Gundlach H."/>
            <person name="Jiao Y."/>
            <person name="Hori C."/>
            <person name="Ishida J.K."/>
            <person name="Kasahara H."/>
            <person name="Kiba T."/>
            <person name="Kim M.S."/>
            <person name="Koo N."/>
            <person name="Laohavisit A."/>
            <person name="Lee Y.H."/>
            <person name="Lumba S."/>
            <person name="McCourt P."/>
            <person name="Mortimer J.C."/>
            <person name="Mutuku J.M."/>
            <person name="Nomura T."/>
            <person name="Sasaki-Sekimoto Y."/>
            <person name="Seto Y."/>
            <person name="Wang Y."/>
            <person name="Wakatake T."/>
            <person name="Sakakibara H."/>
            <person name="Demura T."/>
            <person name="Yamaguchi S."/>
            <person name="Yoneyama K."/>
            <person name="Manabe R.I."/>
            <person name="Nelson D.C."/>
            <person name="Schulman A.H."/>
            <person name="Timko M.P."/>
            <person name="dePamphilis C.W."/>
            <person name="Choi D."/>
            <person name="Shirasu K."/>
        </authorList>
    </citation>
    <scope>NUCLEOTIDE SEQUENCE [LARGE SCALE GENOMIC DNA]</scope>
    <source>
        <strain evidence="8">cv. UVA1</strain>
    </source>
</reference>
<keyword evidence="4" id="KW-0812">Transmembrane</keyword>
<evidence type="ECO:0000256" key="2">
    <source>
        <dbReference type="RuleBase" id="RU361260"/>
    </source>
</evidence>
<feature type="transmembrane region" description="Helical" evidence="4">
    <location>
        <begin position="81"/>
        <end position="105"/>
    </location>
</feature>
<feature type="compositionally biased region" description="Basic and acidic residues" evidence="3">
    <location>
        <begin position="288"/>
        <end position="302"/>
    </location>
</feature>